<keyword evidence="2" id="KW-0472">Membrane</keyword>
<evidence type="ECO:0000256" key="1">
    <source>
        <dbReference type="SAM" id="MobiDB-lite"/>
    </source>
</evidence>
<keyword evidence="2" id="KW-1133">Transmembrane helix</keyword>
<sequence>MIQFIMISGHAFQLCFVECNYPIAFVWWIGLHGVLFLVLFSNFYKKSYKIRRNSNNNNNTTKGRAIRSTDTAMLTNGKSSLVNGNGTTHNGHSNGYQNGHVDSNSNGIKLKAY</sequence>
<feature type="transmembrane region" description="Helical" evidence="2">
    <location>
        <begin position="25"/>
        <end position="44"/>
    </location>
</feature>
<dbReference type="AlphaFoldDB" id="A0A8J2PIT3"/>
<feature type="compositionally biased region" description="Low complexity" evidence="1">
    <location>
        <begin position="83"/>
        <end position="95"/>
    </location>
</feature>
<evidence type="ECO:0000256" key="2">
    <source>
        <dbReference type="SAM" id="Phobius"/>
    </source>
</evidence>
<accession>A0A8J2PIT3</accession>
<protein>
    <recommendedName>
        <fullName evidence="5">Very-long-chain 3-oxoacyl-CoA synthase</fullName>
    </recommendedName>
</protein>
<dbReference type="EMBL" id="CAJVCH010529662">
    <property type="protein sequence ID" value="CAG7823484.1"/>
    <property type="molecule type" value="Genomic_DNA"/>
</dbReference>
<keyword evidence="2" id="KW-0812">Transmembrane</keyword>
<evidence type="ECO:0008006" key="5">
    <source>
        <dbReference type="Google" id="ProtNLM"/>
    </source>
</evidence>
<dbReference type="OrthoDB" id="434092at2759"/>
<evidence type="ECO:0000313" key="3">
    <source>
        <dbReference type="EMBL" id="CAG7823484.1"/>
    </source>
</evidence>
<organism evidence="3 4">
    <name type="scientific">Allacma fusca</name>
    <dbReference type="NCBI Taxonomy" id="39272"/>
    <lineage>
        <taxon>Eukaryota</taxon>
        <taxon>Metazoa</taxon>
        <taxon>Ecdysozoa</taxon>
        <taxon>Arthropoda</taxon>
        <taxon>Hexapoda</taxon>
        <taxon>Collembola</taxon>
        <taxon>Symphypleona</taxon>
        <taxon>Sminthuridae</taxon>
        <taxon>Allacma</taxon>
    </lineage>
</organism>
<feature type="region of interest" description="Disordered" evidence="1">
    <location>
        <begin position="83"/>
        <end position="113"/>
    </location>
</feature>
<evidence type="ECO:0000313" key="4">
    <source>
        <dbReference type="Proteomes" id="UP000708208"/>
    </source>
</evidence>
<comment type="caution">
    <text evidence="3">The sequence shown here is derived from an EMBL/GenBank/DDBJ whole genome shotgun (WGS) entry which is preliminary data.</text>
</comment>
<dbReference type="Proteomes" id="UP000708208">
    <property type="component" value="Unassembled WGS sequence"/>
</dbReference>
<proteinExistence type="predicted"/>
<name>A0A8J2PIT3_9HEXA</name>
<keyword evidence="4" id="KW-1185">Reference proteome</keyword>
<feature type="compositionally biased region" description="Polar residues" evidence="1">
    <location>
        <begin position="96"/>
        <end position="107"/>
    </location>
</feature>
<reference evidence="3" key="1">
    <citation type="submission" date="2021-06" db="EMBL/GenBank/DDBJ databases">
        <authorList>
            <person name="Hodson N. C."/>
            <person name="Mongue J. A."/>
            <person name="Jaron S. K."/>
        </authorList>
    </citation>
    <scope>NUCLEOTIDE SEQUENCE</scope>
</reference>
<gene>
    <name evidence="3" type="ORF">AFUS01_LOCUS33699</name>
</gene>